<evidence type="ECO:0000313" key="5">
    <source>
        <dbReference type="EMBL" id="KMO38743.1"/>
    </source>
</evidence>
<dbReference type="SUPFAM" id="SSF103088">
    <property type="entry name" value="OmpA-like"/>
    <property type="match status" value="1"/>
</dbReference>
<feature type="transmembrane region" description="Helical" evidence="3">
    <location>
        <begin position="27"/>
        <end position="48"/>
    </location>
</feature>
<dbReference type="GO" id="GO:0016020">
    <property type="term" value="C:membrane"/>
    <property type="evidence" value="ECO:0007669"/>
    <property type="project" value="UniProtKB-UniRule"/>
</dbReference>
<keyword evidence="1 3" id="KW-0472">Membrane</keyword>
<evidence type="ECO:0000256" key="2">
    <source>
        <dbReference type="SAM" id="MobiDB-lite"/>
    </source>
</evidence>
<dbReference type="InterPro" id="IPR006665">
    <property type="entry name" value="OmpA-like"/>
</dbReference>
<dbReference type="AlphaFoldDB" id="A0A0J6SZH7"/>
<feature type="compositionally biased region" description="Basic and acidic residues" evidence="2">
    <location>
        <begin position="580"/>
        <end position="595"/>
    </location>
</feature>
<dbReference type="PROSITE" id="PS51123">
    <property type="entry name" value="OMPA_2"/>
    <property type="match status" value="1"/>
</dbReference>
<name>A0A0J6SZH7_9HYPH</name>
<organism evidence="5 6">
    <name type="scientific">Methylobacterium aquaticum</name>
    <dbReference type="NCBI Taxonomy" id="270351"/>
    <lineage>
        <taxon>Bacteria</taxon>
        <taxon>Pseudomonadati</taxon>
        <taxon>Pseudomonadota</taxon>
        <taxon>Alphaproteobacteria</taxon>
        <taxon>Hyphomicrobiales</taxon>
        <taxon>Methylobacteriaceae</taxon>
        <taxon>Methylobacterium</taxon>
    </lineage>
</organism>
<gene>
    <name evidence="5" type="ORF">VP06_05730</name>
</gene>
<reference evidence="5 6" key="1">
    <citation type="submission" date="2015-03" db="EMBL/GenBank/DDBJ databases">
        <title>Genome sequencing of Methylobacterium aquaticum DSM16371 type strain.</title>
        <authorList>
            <person name="Chaudhry V."/>
            <person name="Patil P.B."/>
        </authorList>
    </citation>
    <scope>NUCLEOTIDE SEQUENCE [LARGE SCALE GENOMIC DNA]</scope>
    <source>
        <strain evidence="5 6">DSM 16371</strain>
    </source>
</reference>
<comment type="caution">
    <text evidence="5">The sequence shown here is derived from an EMBL/GenBank/DDBJ whole genome shotgun (WGS) entry which is preliminary data.</text>
</comment>
<dbReference type="EMBL" id="LABX01000042">
    <property type="protein sequence ID" value="KMO38743.1"/>
    <property type="molecule type" value="Genomic_DNA"/>
</dbReference>
<evidence type="ECO:0000256" key="1">
    <source>
        <dbReference type="PROSITE-ProRule" id="PRU00473"/>
    </source>
</evidence>
<dbReference type="Gene3D" id="3.30.1330.60">
    <property type="entry name" value="OmpA-like domain"/>
    <property type="match status" value="1"/>
</dbReference>
<keyword evidence="5" id="KW-0969">Cilium</keyword>
<feature type="compositionally biased region" description="Low complexity" evidence="2">
    <location>
        <begin position="563"/>
        <end position="579"/>
    </location>
</feature>
<dbReference type="Proteomes" id="UP000035929">
    <property type="component" value="Unassembled WGS sequence"/>
</dbReference>
<keyword evidence="3" id="KW-1133">Transmembrane helix</keyword>
<feature type="region of interest" description="Disordered" evidence="2">
    <location>
        <begin position="548"/>
        <end position="606"/>
    </location>
</feature>
<keyword evidence="5" id="KW-0966">Cell projection</keyword>
<accession>A0A0J6SZH7</accession>
<evidence type="ECO:0000313" key="6">
    <source>
        <dbReference type="Proteomes" id="UP000035929"/>
    </source>
</evidence>
<keyword evidence="5" id="KW-0282">Flagellum</keyword>
<feature type="domain" description="OmpA-like" evidence="4">
    <location>
        <begin position="503"/>
        <end position="647"/>
    </location>
</feature>
<sequence length="647" mass="66716">MPETGATVTVSAPEIPRSARPVTRSCVAIRAIGWLAGLPLLAGAWVAATAWTEPRLESALEAPAAAVAAGTGRDGAEPWLRVEARGRDLLASGEAPMPAARDEARAALAALPGHRRILDRLGLVAEVSPFTWAAIHRAPDRLDLIGHRPAEIGRTALDDALSAGLPAGLSLRDTARAARGAPENFSEAARFLLAQARHLKPGAIAAMSGRVLSVRGEAASVEAYAGLKADLAQPPAGFAIGEVAVEPALVSPFTWSASRGPDGLRLDGYTLSEADRAAILAAARLVADGAPVVDMMRTARGLSAGIDAKALVDRAFAALALVREGRVFLDGSALSIQGSAIDIQAVREAEALADHLPAGLSRGTVALTASPVSPYLVAVRRGSDAFTLTGHLPDAEARRVLHAALRPYLYGERIIDRTRLAEGAPPALLDGLTAGIGVLGQLAEGQVSVRDRSLRIAGEGLYPESTRRIAAEAARIAPPGWRIDVAVEARGAAPSRDPAACRETFAALATEPTLRFDPGSADLKPAFYPVLDGVADLARACPQARIEVAGHDDPPGTVVPSVPKEAPAPAKGKPAAKAGKPADKAGAKSAADKPAETAPMPDPGLPQRRAAAIVDYLLKAGIPSNRIAAAPAEAAADRRAVAFVLRS</sequence>
<dbReference type="PATRIC" id="fig|270351.6.peg.5608"/>
<evidence type="ECO:0000256" key="3">
    <source>
        <dbReference type="SAM" id="Phobius"/>
    </source>
</evidence>
<dbReference type="InterPro" id="IPR036737">
    <property type="entry name" value="OmpA-like_sf"/>
</dbReference>
<dbReference type="Gene3D" id="3.40.1520.20">
    <property type="match status" value="3"/>
</dbReference>
<keyword evidence="3" id="KW-0812">Transmembrane</keyword>
<evidence type="ECO:0000259" key="4">
    <source>
        <dbReference type="PROSITE" id="PS51123"/>
    </source>
</evidence>
<protein>
    <submittedName>
        <fullName evidence="5">Flagellar motor protein MotB</fullName>
    </submittedName>
</protein>
<proteinExistence type="predicted"/>